<feature type="chain" id="PRO_5044950892" evidence="2">
    <location>
        <begin position="23"/>
        <end position="577"/>
    </location>
</feature>
<sequence length="577" mass="60532">MRRPFILLALALLAGCATTRVAERTAAPVDVHVVALNDFHGALEPPKLAIAAGDARVPAGGAAYLASAVARLKAAHPNHIVVSAGDLTSASPFVSSQFLDEPTVAAMNLIGLDLNAVGNHEFDRGPAELKRLQEGGCAKHTVREPCRVDRRFDGARFRYLAANVRTPGGDTLFPATALRRFGKGRHAVTVGFIGLTLKTTPTLVVPSAVASLTFEDEATTINALVPSLRAKGADAIVVLIHQGLATKVGYDDKSCGGVSGDLLPILSRLDPAVDLIVSGHTHNAYICDYARIDPARPFLVTSAGKYGTLLTDIALSIDPVRHRVVARRADNVIVQGVGFEGAAGAVPVQSRFPVYPAEPRVSALMARYVAAADPIARRVVGRLSAPALRESNAAGESVLGDLVADALRAGAGAEIAFMNSGGLRADLVPGPGGAVTYGQLYAVMPFANALQVKGLTGRQVRAVLEQQFASGTNTVADPNMLMPSRGLSYRYDLTRPEGQRILDLRLDGAAVADERVYRVGISNFLATGGDNFTAFAQGADLPGGTEDLDALERYVAAAGTLTPPAADRIVRIDAVRR</sequence>
<dbReference type="SUPFAM" id="SSF55816">
    <property type="entry name" value="5'-nucleotidase (syn. UDP-sugar hydrolase), C-terminal domain"/>
    <property type="match status" value="1"/>
</dbReference>
<keyword evidence="2" id="KW-0378">Hydrolase</keyword>
<feature type="domain" description="5'-Nucleotidase C-terminal" evidence="4">
    <location>
        <begin position="379"/>
        <end position="536"/>
    </location>
</feature>
<dbReference type="RefSeq" id="WP_168135793.1">
    <property type="nucleotide sequence ID" value="NZ_JAAVJH010000014.1"/>
</dbReference>
<feature type="signal peptide" evidence="2">
    <location>
        <begin position="1"/>
        <end position="22"/>
    </location>
</feature>
<reference evidence="5 6" key="1">
    <citation type="submission" date="2020-03" db="EMBL/GenBank/DDBJ databases">
        <authorList>
            <person name="Wang L."/>
            <person name="He N."/>
            <person name="Li Y."/>
            <person name="Fang Y."/>
            <person name="Zhang F."/>
        </authorList>
    </citation>
    <scope>NUCLEOTIDE SEQUENCE [LARGE SCALE GENOMIC DNA]</scope>
    <source>
        <strain evidence="5 6">36D10-4-7</strain>
    </source>
</reference>
<accession>A0ABX1CQM5</accession>
<dbReference type="PANTHER" id="PTHR11575">
    <property type="entry name" value="5'-NUCLEOTIDASE-RELATED"/>
    <property type="match status" value="1"/>
</dbReference>
<dbReference type="SUPFAM" id="SSF56300">
    <property type="entry name" value="Metallo-dependent phosphatases"/>
    <property type="match status" value="1"/>
</dbReference>
<keyword evidence="6" id="KW-1185">Reference proteome</keyword>
<dbReference type="InterPro" id="IPR006179">
    <property type="entry name" value="5_nucleotidase/apyrase"/>
</dbReference>
<evidence type="ECO:0000256" key="2">
    <source>
        <dbReference type="RuleBase" id="RU362119"/>
    </source>
</evidence>
<dbReference type="PROSITE" id="PS51257">
    <property type="entry name" value="PROKAR_LIPOPROTEIN"/>
    <property type="match status" value="1"/>
</dbReference>
<dbReference type="EMBL" id="JAAVJH010000014">
    <property type="protein sequence ID" value="NJR80241.1"/>
    <property type="molecule type" value="Genomic_DNA"/>
</dbReference>
<dbReference type="Proteomes" id="UP000732399">
    <property type="component" value="Unassembled WGS sequence"/>
</dbReference>
<evidence type="ECO:0000313" key="6">
    <source>
        <dbReference type="Proteomes" id="UP000732399"/>
    </source>
</evidence>
<dbReference type="InterPro" id="IPR008334">
    <property type="entry name" value="5'-Nucleotdase_C"/>
</dbReference>
<protein>
    <submittedName>
        <fullName evidence="5">Bifunctional metallophosphatase/5'-nucleotidase</fullName>
    </submittedName>
</protein>
<dbReference type="InterPro" id="IPR036907">
    <property type="entry name" value="5'-Nucleotdase_C_sf"/>
</dbReference>
<keyword evidence="1 2" id="KW-0732">Signal</keyword>
<dbReference type="PRINTS" id="PR01607">
    <property type="entry name" value="APYRASEFAMLY"/>
</dbReference>
<dbReference type="InterPro" id="IPR029052">
    <property type="entry name" value="Metallo-depent_PP-like"/>
</dbReference>
<name>A0ABX1CQM5_9SPHN</name>
<organism evidence="5 6">
    <name type="scientific">Sphingomonas corticis</name>
    <dbReference type="NCBI Taxonomy" id="2722791"/>
    <lineage>
        <taxon>Bacteria</taxon>
        <taxon>Pseudomonadati</taxon>
        <taxon>Pseudomonadota</taxon>
        <taxon>Alphaproteobacteria</taxon>
        <taxon>Sphingomonadales</taxon>
        <taxon>Sphingomonadaceae</taxon>
        <taxon>Sphingomonas</taxon>
    </lineage>
</organism>
<dbReference type="Pfam" id="PF00149">
    <property type="entry name" value="Metallophos"/>
    <property type="match status" value="1"/>
</dbReference>
<comment type="caution">
    <text evidence="5">The sequence shown here is derived from an EMBL/GenBank/DDBJ whole genome shotgun (WGS) entry which is preliminary data.</text>
</comment>
<evidence type="ECO:0000259" key="3">
    <source>
        <dbReference type="Pfam" id="PF00149"/>
    </source>
</evidence>
<dbReference type="Gene3D" id="3.90.780.10">
    <property type="entry name" value="5'-Nucleotidase, C-terminal domain"/>
    <property type="match status" value="1"/>
</dbReference>
<evidence type="ECO:0000259" key="4">
    <source>
        <dbReference type="Pfam" id="PF02872"/>
    </source>
</evidence>
<dbReference type="InterPro" id="IPR004843">
    <property type="entry name" value="Calcineurin-like_PHP"/>
</dbReference>
<dbReference type="Gene3D" id="3.60.21.10">
    <property type="match status" value="1"/>
</dbReference>
<dbReference type="Pfam" id="PF02872">
    <property type="entry name" value="5_nucleotid_C"/>
    <property type="match status" value="1"/>
</dbReference>
<evidence type="ECO:0000256" key="1">
    <source>
        <dbReference type="ARBA" id="ARBA00022729"/>
    </source>
</evidence>
<comment type="similarity">
    <text evidence="2">Belongs to the 5'-nucleotidase family.</text>
</comment>
<dbReference type="PANTHER" id="PTHR11575:SF24">
    <property type="entry name" value="5'-NUCLEOTIDASE"/>
    <property type="match status" value="1"/>
</dbReference>
<feature type="domain" description="Calcineurin-like phosphoesterase" evidence="3">
    <location>
        <begin position="32"/>
        <end position="283"/>
    </location>
</feature>
<proteinExistence type="inferred from homology"/>
<evidence type="ECO:0000313" key="5">
    <source>
        <dbReference type="EMBL" id="NJR80241.1"/>
    </source>
</evidence>
<keyword evidence="2" id="KW-0547">Nucleotide-binding</keyword>
<gene>
    <name evidence="5" type="ORF">HBH26_16795</name>
</gene>